<evidence type="ECO:0000313" key="8">
    <source>
        <dbReference type="Proteomes" id="UP000279089"/>
    </source>
</evidence>
<dbReference type="InterPro" id="IPR011547">
    <property type="entry name" value="SLC26A/SulP_dom"/>
</dbReference>
<dbReference type="GO" id="GO:0016020">
    <property type="term" value="C:membrane"/>
    <property type="evidence" value="ECO:0007669"/>
    <property type="project" value="UniProtKB-SubCell"/>
</dbReference>
<dbReference type="InterPro" id="IPR001902">
    <property type="entry name" value="SLC26A/SulP_fam"/>
</dbReference>
<dbReference type="AlphaFoldDB" id="A0A3N4MSL0"/>
<dbReference type="Pfam" id="PF00916">
    <property type="entry name" value="Sulfate_transp"/>
    <property type="match status" value="1"/>
</dbReference>
<evidence type="ECO:0000256" key="2">
    <source>
        <dbReference type="ARBA" id="ARBA00022692"/>
    </source>
</evidence>
<feature type="domain" description="SLC26A/SulP transporter" evidence="6">
    <location>
        <begin position="12"/>
        <end position="384"/>
    </location>
</feature>
<feature type="transmembrane region" description="Helical" evidence="5">
    <location>
        <begin position="64"/>
        <end position="82"/>
    </location>
</feature>
<dbReference type="RefSeq" id="WP_120518889.1">
    <property type="nucleotide sequence ID" value="NZ_QXZY01000015.1"/>
</dbReference>
<feature type="transmembrane region" description="Helical" evidence="5">
    <location>
        <begin position="170"/>
        <end position="188"/>
    </location>
</feature>
<organism evidence="7 8">
    <name type="scientific">Chitinophaga barathri</name>
    <dbReference type="NCBI Taxonomy" id="1647451"/>
    <lineage>
        <taxon>Bacteria</taxon>
        <taxon>Pseudomonadati</taxon>
        <taxon>Bacteroidota</taxon>
        <taxon>Chitinophagia</taxon>
        <taxon>Chitinophagales</taxon>
        <taxon>Chitinophagaceae</taxon>
        <taxon>Chitinophaga</taxon>
    </lineage>
</organism>
<comment type="subcellular location">
    <subcellularLocation>
        <location evidence="1">Membrane</location>
        <topology evidence="1">Multi-pass membrane protein</topology>
    </subcellularLocation>
</comment>
<dbReference type="Proteomes" id="UP000279089">
    <property type="component" value="Unassembled WGS sequence"/>
</dbReference>
<sequence length="548" mass="58298">MSTKTSIFSNIKGDLSSGLVVFLIAIPLCLGIALASGAPLFSGLIAGILGGVVVGFFSGSQLSVSGPAAGLITIVAAAIINLGSFETFLMAVFIAGGFQLLLGFVKAGVIANYFPSNVITGMLTAIGISIIITQIPHAIGHDEQAEGQLAFIQVSGENIISSALSSIRHIQLGAMIITLVSIGILLYWSKIPKVGAIPAALVAVLAGVGLNQLFLATGSNLGLEQSHLVTLPVADSFNGFLSQFSLPDFSQLLNGQVWIVAGTIAVVASIETLLNLEATDKLDPLKRYSGPNRELRAQGIANMVSGLIGGLPITSVIVRSSANINSGARTKLSTMTHGMLLLVCAALIPVVLNKIPLSTLAGVLLVTGYKLCKPAVFKAMFTKGKYQWIPFVVTVLVIVFTNLLVGVAVGLCASILFIMIGNMKVPYFFQKEKYRTGDLFNLELSQEVSFLNKANILLTLDKMPENCTVVIDASKTHYIDQDVLDIIREFAQIKAQQKNIKVVLKGFKDAYKVNNTDHMFHESMDKEKPVVAVTNGTHKDLLKELSVN</sequence>
<feature type="transmembrane region" description="Helical" evidence="5">
    <location>
        <begin position="299"/>
        <end position="318"/>
    </location>
</feature>
<keyword evidence="4 5" id="KW-0472">Membrane</keyword>
<feature type="transmembrane region" description="Helical" evidence="5">
    <location>
        <begin position="15"/>
        <end position="34"/>
    </location>
</feature>
<gene>
    <name evidence="7" type="ORF">EG028_24275</name>
</gene>
<evidence type="ECO:0000313" key="7">
    <source>
        <dbReference type="EMBL" id="RPD38393.1"/>
    </source>
</evidence>
<evidence type="ECO:0000256" key="1">
    <source>
        <dbReference type="ARBA" id="ARBA00004141"/>
    </source>
</evidence>
<feature type="transmembrane region" description="Helical" evidence="5">
    <location>
        <begin position="257"/>
        <end position="278"/>
    </location>
</feature>
<protein>
    <submittedName>
        <fullName evidence="7">SulP family inorganic anion transporter</fullName>
    </submittedName>
</protein>
<evidence type="ECO:0000256" key="4">
    <source>
        <dbReference type="ARBA" id="ARBA00023136"/>
    </source>
</evidence>
<evidence type="ECO:0000256" key="5">
    <source>
        <dbReference type="SAM" id="Phobius"/>
    </source>
</evidence>
<name>A0A3N4MSL0_9BACT</name>
<accession>A0A3N4MSL0</accession>
<feature type="transmembrane region" description="Helical" evidence="5">
    <location>
        <begin position="388"/>
        <end position="421"/>
    </location>
</feature>
<reference evidence="8" key="1">
    <citation type="submission" date="2018-11" db="EMBL/GenBank/DDBJ databases">
        <title>Chitinophaga lutea sp.nov., isolate from arsenic contaminated soil.</title>
        <authorList>
            <person name="Zong Y."/>
        </authorList>
    </citation>
    <scope>NUCLEOTIDE SEQUENCE [LARGE SCALE GENOMIC DNA]</scope>
    <source>
        <strain evidence="8">YLT18</strain>
    </source>
</reference>
<feature type="transmembrane region" description="Helical" evidence="5">
    <location>
        <begin position="338"/>
        <end position="367"/>
    </location>
</feature>
<feature type="transmembrane region" description="Helical" evidence="5">
    <location>
        <begin position="88"/>
        <end position="105"/>
    </location>
</feature>
<feature type="transmembrane region" description="Helical" evidence="5">
    <location>
        <begin position="117"/>
        <end position="139"/>
    </location>
</feature>
<dbReference type="GO" id="GO:0055085">
    <property type="term" value="P:transmembrane transport"/>
    <property type="evidence" value="ECO:0007669"/>
    <property type="project" value="InterPro"/>
</dbReference>
<dbReference type="OrthoDB" id="9769739at2"/>
<comment type="caution">
    <text evidence="7">The sequence shown here is derived from an EMBL/GenBank/DDBJ whole genome shotgun (WGS) entry which is preliminary data.</text>
</comment>
<dbReference type="EMBL" id="RMBX01000015">
    <property type="protein sequence ID" value="RPD38393.1"/>
    <property type="molecule type" value="Genomic_DNA"/>
</dbReference>
<keyword evidence="2 5" id="KW-0812">Transmembrane</keyword>
<feature type="transmembrane region" description="Helical" evidence="5">
    <location>
        <begin position="195"/>
        <end position="215"/>
    </location>
</feature>
<evidence type="ECO:0000256" key="3">
    <source>
        <dbReference type="ARBA" id="ARBA00022989"/>
    </source>
</evidence>
<evidence type="ECO:0000259" key="6">
    <source>
        <dbReference type="Pfam" id="PF00916"/>
    </source>
</evidence>
<feature type="transmembrane region" description="Helical" evidence="5">
    <location>
        <begin position="40"/>
        <end position="57"/>
    </location>
</feature>
<dbReference type="PANTHER" id="PTHR11814">
    <property type="entry name" value="SULFATE TRANSPORTER"/>
    <property type="match status" value="1"/>
</dbReference>
<keyword evidence="3 5" id="KW-1133">Transmembrane helix</keyword>
<keyword evidence="8" id="KW-1185">Reference proteome</keyword>
<proteinExistence type="predicted"/>